<protein>
    <submittedName>
        <fullName evidence="1">Uncharacterized protein</fullName>
    </submittedName>
</protein>
<sequence>MRSYITRFDFHVSYSRLMEQIPSMRQQREARDEGAGHGIYFEQTVEMELNAMFPMPDPSEAGSSTGSCSAIHQTPLSKQDLPLGVELRRFDKYVHDYLVKKGLHLTADLFAIKANVVDPNHIVKLIFLVCAAGKEELLKWNHDCVLGNSP</sequence>
<dbReference type="AlphaFoldDB" id="A0A2G2ZLH8"/>
<reference evidence="1 2" key="2">
    <citation type="journal article" date="2017" name="Genome Biol.">
        <title>New reference genome sequences of hot pepper reveal the massive evolution of plant disease-resistance genes by retroduplication.</title>
        <authorList>
            <person name="Kim S."/>
            <person name="Park J."/>
            <person name="Yeom S.I."/>
            <person name="Kim Y.M."/>
            <person name="Seo E."/>
            <person name="Kim K.T."/>
            <person name="Kim M.S."/>
            <person name="Lee J.M."/>
            <person name="Cheong K."/>
            <person name="Shin H.S."/>
            <person name="Kim S.B."/>
            <person name="Han K."/>
            <person name="Lee J."/>
            <person name="Park M."/>
            <person name="Lee H.A."/>
            <person name="Lee H.Y."/>
            <person name="Lee Y."/>
            <person name="Oh S."/>
            <person name="Lee J.H."/>
            <person name="Choi E."/>
            <person name="Choi E."/>
            <person name="Lee S.E."/>
            <person name="Jeon J."/>
            <person name="Kim H."/>
            <person name="Choi G."/>
            <person name="Song H."/>
            <person name="Lee J."/>
            <person name="Lee S.C."/>
            <person name="Kwon J.K."/>
            <person name="Lee H.Y."/>
            <person name="Koo N."/>
            <person name="Hong Y."/>
            <person name="Kim R.W."/>
            <person name="Kang W.H."/>
            <person name="Huh J.H."/>
            <person name="Kang B.C."/>
            <person name="Yang T.J."/>
            <person name="Lee Y.H."/>
            <person name="Bennetzen J.L."/>
            <person name="Choi D."/>
        </authorList>
    </citation>
    <scope>NUCLEOTIDE SEQUENCE [LARGE SCALE GENOMIC DNA]</scope>
    <source>
        <strain evidence="2">cv. CM334</strain>
    </source>
</reference>
<organism evidence="1 2">
    <name type="scientific">Capsicum annuum</name>
    <name type="common">Capsicum pepper</name>
    <dbReference type="NCBI Taxonomy" id="4072"/>
    <lineage>
        <taxon>Eukaryota</taxon>
        <taxon>Viridiplantae</taxon>
        <taxon>Streptophyta</taxon>
        <taxon>Embryophyta</taxon>
        <taxon>Tracheophyta</taxon>
        <taxon>Spermatophyta</taxon>
        <taxon>Magnoliopsida</taxon>
        <taxon>eudicotyledons</taxon>
        <taxon>Gunneridae</taxon>
        <taxon>Pentapetalae</taxon>
        <taxon>asterids</taxon>
        <taxon>lamiids</taxon>
        <taxon>Solanales</taxon>
        <taxon>Solanaceae</taxon>
        <taxon>Solanoideae</taxon>
        <taxon>Capsiceae</taxon>
        <taxon>Capsicum</taxon>
    </lineage>
</organism>
<gene>
    <name evidence="1" type="ORF">T459_11301</name>
</gene>
<comment type="caution">
    <text evidence="1">The sequence shown here is derived from an EMBL/GenBank/DDBJ whole genome shotgun (WGS) entry which is preliminary data.</text>
</comment>
<dbReference type="PROSITE" id="PS50896">
    <property type="entry name" value="LISH"/>
    <property type="match status" value="1"/>
</dbReference>
<dbReference type="EMBL" id="AYRZ02000004">
    <property type="protein sequence ID" value="PHT82858.1"/>
    <property type="molecule type" value="Genomic_DNA"/>
</dbReference>
<reference evidence="1 2" key="1">
    <citation type="journal article" date="2014" name="Nat. Genet.">
        <title>Genome sequence of the hot pepper provides insights into the evolution of pungency in Capsicum species.</title>
        <authorList>
            <person name="Kim S."/>
            <person name="Park M."/>
            <person name="Yeom S.I."/>
            <person name="Kim Y.M."/>
            <person name="Lee J.M."/>
            <person name="Lee H.A."/>
            <person name="Seo E."/>
            <person name="Choi J."/>
            <person name="Cheong K."/>
            <person name="Kim K.T."/>
            <person name="Jung K."/>
            <person name="Lee G.W."/>
            <person name="Oh S.K."/>
            <person name="Bae C."/>
            <person name="Kim S.B."/>
            <person name="Lee H.Y."/>
            <person name="Kim S.Y."/>
            <person name="Kim M.S."/>
            <person name="Kang B.C."/>
            <person name="Jo Y.D."/>
            <person name="Yang H.B."/>
            <person name="Jeong H.J."/>
            <person name="Kang W.H."/>
            <person name="Kwon J.K."/>
            <person name="Shin C."/>
            <person name="Lim J.Y."/>
            <person name="Park J.H."/>
            <person name="Huh J.H."/>
            <person name="Kim J.S."/>
            <person name="Kim B.D."/>
            <person name="Cohen O."/>
            <person name="Paran I."/>
            <person name="Suh M.C."/>
            <person name="Lee S.B."/>
            <person name="Kim Y.K."/>
            <person name="Shin Y."/>
            <person name="Noh S.J."/>
            <person name="Park J."/>
            <person name="Seo Y.S."/>
            <person name="Kwon S.Y."/>
            <person name="Kim H.A."/>
            <person name="Park J.M."/>
            <person name="Kim H.J."/>
            <person name="Choi S.B."/>
            <person name="Bosland P.W."/>
            <person name="Reeves G."/>
            <person name="Jo S.H."/>
            <person name="Lee B.W."/>
            <person name="Cho H.T."/>
            <person name="Choi H.S."/>
            <person name="Lee M.S."/>
            <person name="Yu Y."/>
            <person name="Do Choi Y."/>
            <person name="Park B.S."/>
            <person name="van Deynze A."/>
            <person name="Ashrafi H."/>
            <person name="Hill T."/>
            <person name="Kim W.T."/>
            <person name="Pai H.S."/>
            <person name="Ahn H.K."/>
            <person name="Yeam I."/>
            <person name="Giovannoni J.J."/>
            <person name="Rose J.K."/>
            <person name="Sorensen I."/>
            <person name="Lee S.J."/>
            <person name="Kim R.W."/>
            <person name="Choi I.Y."/>
            <person name="Choi B.S."/>
            <person name="Lim J.S."/>
            <person name="Lee Y.H."/>
            <person name="Choi D."/>
        </authorList>
    </citation>
    <scope>NUCLEOTIDE SEQUENCE [LARGE SCALE GENOMIC DNA]</scope>
    <source>
        <strain evidence="2">cv. CM334</strain>
    </source>
</reference>
<evidence type="ECO:0000313" key="2">
    <source>
        <dbReference type="Proteomes" id="UP000222542"/>
    </source>
</evidence>
<dbReference type="InterPro" id="IPR006594">
    <property type="entry name" value="LisH"/>
</dbReference>
<keyword evidence="2" id="KW-1185">Reference proteome</keyword>
<name>A0A2G2ZLH8_CAPAN</name>
<dbReference type="Gramene" id="PHT82858">
    <property type="protein sequence ID" value="PHT82858"/>
    <property type="gene ID" value="T459_11301"/>
</dbReference>
<evidence type="ECO:0000313" key="1">
    <source>
        <dbReference type="EMBL" id="PHT82858.1"/>
    </source>
</evidence>
<proteinExistence type="predicted"/>
<accession>A0A2G2ZLH8</accession>
<dbReference type="Proteomes" id="UP000222542">
    <property type="component" value="Unassembled WGS sequence"/>
</dbReference>
<dbReference type="STRING" id="4072.A0A2G2ZLH8"/>